<dbReference type="PROSITE" id="PS00211">
    <property type="entry name" value="ABC_TRANSPORTER_1"/>
    <property type="match status" value="1"/>
</dbReference>
<dbReference type="OrthoDB" id="9802264at2"/>
<dbReference type="NCBIfam" id="NF007739">
    <property type="entry name" value="PRK10419.1"/>
    <property type="match status" value="2"/>
</dbReference>
<organism evidence="7 8">
    <name type="scientific">Microvirga tunisiensis</name>
    <dbReference type="NCBI Taxonomy" id="2108360"/>
    <lineage>
        <taxon>Bacteria</taxon>
        <taxon>Pseudomonadati</taxon>
        <taxon>Pseudomonadota</taxon>
        <taxon>Alphaproteobacteria</taxon>
        <taxon>Hyphomicrobiales</taxon>
        <taxon>Methylobacteriaceae</taxon>
        <taxon>Microvirga</taxon>
    </lineage>
</organism>
<evidence type="ECO:0000259" key="6">
    <source>
        <dbReference type="PROSITE" id="PS50893"/>
    </source>
</evidence>
<dbReference type="PANTHER" id="PTHR43776:SF7">
    <property type="entry name" value="D,D-DIPEPTIDE TRANSPORT ATP-BINDING PROTEIN DDPF-RELATED"/>
    <property type="match status" value="1"/>
</dbReference>
<dbReference type="InterPro" id="IPR050319">
    <property type="entry name" value="ABC_transp_ATP-bind"/>
</dbReference>
<dbReference type="FunFam" id="3.40.50.300:FF:000016">
    <property type="entry name" value="Oligopeptide ABC transporter ATP-binding component"/>
    <property type="match status" value="1"/>
</dbReference>
<dbReference type="NCBIfam" id="NF008453">
    <property type="entry name" value="PRK11308.1"/>
    <property type="match status" value="2"/>
</dbReference>
<dbReference type="GO" id="GO:0055085">
    <property type="term" value="P:transmembrane transport"/>
    <property type="evidence" value="ECO:0007669"/>
    <property type="project" value="UniProtKB-ARBA"/>
</dbReference>
<reference evidence="7 8" key="1">
    <citation type="journal article" date="2019" name="Syst. Appl. Microbiol.">
        <title>Microvirga tunisiensis sp. nov., a root nodule symbiotic bacterium isolated from Lupinus micranthus and L. luteus grown in Northern Tunisia.</title>
        <authorList>
            <person name="Msaddak A."/>
            <person name="Rejili M."/>
            <person name="Duran D."/>
            <person name="Mars M."/>
            <person name="Palacios J.M."/>
            <person name="Ruiz-Argueso T."/>
            <person name="Rey L."/>
            <person name="Imperial J."/>
        </authorList>
    </citation>
    <scope>NUCLEOTIDE SEQUENCE [LARGE SCALE GENOMIC DNA]</scope>
    <source>
        <strain evidence="7 8">Lmie10</strain>
    </source>
</reference>
<dbReference type="InterPro" id="IPR013563">
    <property type="entry name" value="Oligopep_ABC_C"/>
</dbReference>
<dbReference type="Pfam" id="PF00005">
    <property type="entry name" value="ABC_tran"/>
    <property type="match status" value="2"/>
</dbReference>
<dbReference type="SMART" id="SM00382">
    <property type="entry name" value="AAA"/>
    <property type="match status" value="2"/>
</dbReference>
<dbReference type="AlphaFoldDB" id="A0A5N7MG14"/>
<protein>
    <submittedName>
        <fullName evidence="7">ABC transporter ATP-binding protein</fullName>
    </submittedName>
</protein>
<dbReference type="SUPFAM" id="SSF52540">
    <property type="entry name" value="P-loop containing nucleoside triphosphate hydrolases"/>
    <property type="match status" value="2"/>
</dbReference>
<dbReference type="GO" id="GO:0015833">
    <property type="term" value="P:peptide transport"/>
    <property type="evidence" value="ECO:0007669"/>
    <property type="project" value="InterPro"/>
</dbReference>
<dbReference type="PANTHER" id="PTHR43776">
    <property type="entry name" value="TRANSPORT ATP-BINDING PROTEIN"/>
    <property type="match status" value="1"/>
</dbReference>
<dbReference type="PROSITE" id="PS50893">
    <property type="entry name" value="ABC_TRANSPORTER_2"/>
    <property type="match status" value="2"/>
</dbReference>
<keyword evidence="5 7" id="KW-0067">ATP-binding</keyword>
<keyword evidence="3" id="KW-0813">Transport</keyword>
<gene>
    <name evidence="7" type="ORF">FS320_11120</name>
</gene>
<comment type="caution">
    <text evidence="7">The sequence shown here is derived from an EMBL/GenBank/DDBJ whole genome shotgun (WGS) entry which is preliminary data.</text>
</comment>
<feature type="domain" description="ABC transporter" evidence="6">
    <location>
        <begin position="310"/>
        <end position="552"/>
    </location>
</feature>
<dbReference type="RefSeq" id="WP_152711551.1">
    <property type="nucleotide sequence ID" value="NZ_VOSJ01000029.1"/>
</dbReference>
<evidence type="ECO:0000256" key="3">
    <source>
        <dbReference type="ARBA" id="ARBA00022448"/>
    </source>
</evidence>
<dbReference type="GO" id="GO:0016887">
    <property type="term" value="F:ATP hydrolysis activity"/>
    <property type="evidence" value="ECO:0007669"/>
    <property type="project" value="InterPro"/>
</dbReference>
<dbReference type="CDD" id="cd03257">
    <property type="entry name" value="ABC_NikE_OppD_transporters"/>
    <property type="match status" value="2"/>
</dbReference>
<keyword evidence="4" id="KW-0547">Nucleotide-binding</keyword>
<dbReference type="InterPro" id="IPR003593">
    <property type="entry name" value="AAA+_ATPase"/>
</dbReference>
<dbReference type="Pfam" id="PF08352">
    <property type="entry name" value="oligo_HPY"/>
    <property type="match status" value="2"/>
</dbReference>
<dbReference type="EMBL" id="VOSK01000031">
    <property type="protein sequence ID" value="MPR25763.1"/>
    <property type="molecule type" value="Genomic_DNA"/>
</dbReference>
<accession>A0A5N7MG14</accession>
<dbReference type="GO" id="GO:0005524">
    <property type="term" value="F:ATP binding"/>
    <property type="evidence" value="ECO:0007669"/>
    <property type="project" value="UniProtKB-KW"/>
</dbReference>
<comment type="similarity">
    <text evidence="2">Belongs to the ABC transporter superfamily.</text>
</comment>
<evidence type="ECO:0000256" key="4">
    <source>
        <dbReference type="ARBA" id="ARBA00022741"/>
    </source>
</evidence>
<dbReference type="Proteomes" id="UP000403266">
    <property type="component" value="Unassembled WGS sequence"/>
</dbReference>
<comment type="subcellular location">
    <subcellularLocation>
        <location evidence="1">Cell inner membrane</location>
        <topology evidence="1">Peripheral membrane protein</topology>
    </subcellularLocation>
</comment>
<evidence type="ECO:0000313" key="7">
    <source>
        <dbReference type="EMBL" id="MPR25763.1"/>
    </source>
</evidence>
<evidence type="ECO:0000256" key="5">
    <source>
        <dbReference type="ARBA" id="ARBA00022840"/>
    </source>
</evidence>
<dbReference type="InterPro" id="IPR003439">
    <property type="entry name" value="ABC_transporter-like_ATP-bd"/>
</dbReference>
<keyword evidence="8" id="KW-1185">Reference proteome</keyword>
<dbReference type="GO" id="GO:0005886">
    <property type="term" value="C:plasma membrane"/>
    <property type="evidence" value="ECO:0007669"/>
    <property type="project" value="UniProtKB-SubCell"/>
</dbReference>
<dbReference type="Gene3D" id="3.40.50.300">
    <property type="entry name" value="P-loop containing nucleotide triphosphate hydrolases"/>
    <property type="match status" value="2"/>
</dbReference>
<evidence type="ECO:0000256" key="2">
    <source>
        <dbReference type="ARBA" id="ARBA00005417"/>
    </source>
</evidence>
<sequence length="570" mass="61611">MEAVREIRDTRTGPTAAHPLLEVKGLRVAFATAQGLIEAVRGISFAIASGEIFALVGESGSGKSVTARALVGLAGPRTQIAAGAMRLVGHDGDVVDLLRLSEPSWRMVRGREIGFVLQDALVSLDPLRTVGREIAEPVLTHDLVPRSRVAEEVETLLSRVGMPDPNVRAAQYPHELSGGLRQRALIASALAGRPRLLIADEPTTALDVTVQQQVLAVFAALARAGHGVLLITHDLAVAGQIASKIAVMQSGELVETGSTDRVLAEPRHAYTRRLLAAVPSAMTRGRWLSSPSIVPLRSTNSKRRAPILEIREISVNFRRPDGTSISAVDEVSLDVHPGETVGIVGESGSGKSTLGRAALALEDPNKGEVRFHGEPWSTLSEAARRPLRRRIQTIVQDPLSSFDPRYTVARIIEQPLRLHTRLDKAARALRAAELMELVGFPTDFLMRRPHTLSGGQRQRVSIAQALACEPELLVCDEPVSALDVTTQAQILDLLVALQNRLGLAMLFISHDLGVVQHMSHRIAVMKGGRIVESGIVEEIFGAPRHPYTCQLLAAVPQLHLFKARSGNNQR</sequence>
<dbReference type="InterPro" id="IPR027417">
    <property type="entry name" value="P-loop_NTPase"/>
</dbReference>
<dbReference type="InterPro" id="IPR017871">
    <property type="entry name" value="ABC_transporter-like_CS"/>
</dbReference>
<proteinExistence type="inferred from homology"/>
<name>A0A5N7MG14_9HYPH</name>
<feature type="domain" description="ABC transporter" evidence="6">
    <location>
        <begin position="23"/>
        <end position="275"/>
    </location>
</feature>
<evidence type="ECO:0000256" key="1">
    <source>
        <dbReference type="ARBA" id="ARBA00004417"/>
    </source>
</evidence>
<evidence type="ECO:0000313" key="8">
    <source>
        <dbReference type="Proteomes" id="UP000403266"/>
    </source>
</evidence>